<gene>
    <name evidence="1" type="ORF">O0S09_09800</name>
</gene>
<dbReference type="EMBL" id="JAPTGC010000031">
    <property type="protein sequence ID" value="MCZ0863532.1"/>
    <property type="molecule type" value="Genomic_DNA"/>
</dbReference>
<dbReference type="RefSeq" id="WP_268923798.1">
    <property type="nucleotide sequence ID" value="NZ_JAPTGC010000031.1"/>
</dbReference>
<evidence type="ECO:0000313" key="1">
    <source>
        <dbReference type="EMBL" id="MCZ0863532.1"/>
    </source>
</evidence>
<dbReference type="Proteomes" id="UP001141336">
    <property type="component" value="Unassembled WGS sequence"/>
</dbReference>
<sequence>MAYAVNLSDENYPSPGTNTCHILSQHPKLLPTKLPKTPTI</sequence>
<comment type="caution">
    <text evidence="1">The sequence shown here is derived from an EMBL/GenBank/DDBJ whole genome shotgun (WGS) entry which is preliminary data.</text>
</comment>
<protein>
    <submittedName>
        <fullName evidence="1">Uncharacterized protein</fullName>
    </submittedName>
</protein>
<accession>A0ABT4IQK9</accession>
<proteinExistence type="predicted"/>
<reference evidence="1" key="1">
    <citation type="submission" date="2022-12" db="EMBL/GenBank/DDBJ databases">
        <title>Isolation and characterisation of novel Methanocorpusculum spp. from native Australian herbivores indicates the genus is ancestrally host-associated.</title>
        <authorList>
            <person name="Volmer J.G."/>
            <person name="Soo R.M."/>
            <person name="Evans P.N."/>
            <person name="Hoedt E.C."/>
            <person name="Astorga Alsina A.L."/>
            <person name="Woodcroft B.J."/>
            <person name="Tyson G.W."/>
            <person name="Hugenholtz P."/>
            <person name="Morrison M."/>
        </authorList>
    </citation>
    <scope>NUCLEOTIDE SEQUENCE</scope>
    <source>
        <strain evidence="1">CW153</strain>
    </source>
</reference>
<evidence type="ECO:0000313" key="2">
    <source>
        <dbReference type="Proteomes" id="UP001141336"/>
    </source>
</evidence>
<organism evidence="1 2">
    <name type="scientific">Methanocorpusculum vombati</name>
    <dbReference type="NCBI Taxonomy" id="3002864"/>
    <lineage>
        <taxon>Archaea</taxon>
        <taxon>Methanobacteriati</taxon>
        <taxon>Methanobacteriota</taxon>
        <taxon>Stenosarchaea group</taxon>
        <taxon>Methanomicrobia</taxon>
        <taxon>Methanomicrobiales</taxon>
        <taxon>Methanocorpusculaceae</taxon>
        <taxon>Methanocorpusculum</taxon>
    </lineage>
</organism>
<name>A0ABT4IQK9_9EURY</name>
<keyword evidence="2" id="KW-1185">Reference proteome</keyword>